<protein>
    <recommendedName>
        <fullName evidence="3">XRE family transcriptional regulator</fullName>
    </recommendedName>
</protein>
<reference evidence="1 2" key="1">
    <citation type="submission" date="2019-09" db="EMBL/GenBank/DDBJ databases">
        <title>Taxonomy of Antarctic Massilia spp.: description of Massilia rubra sp. nov., Massilia aquatica sp. nov., Massilia mucilaginosa sp. nov., Massilia frigida sp. nov. isolated from streams, lakes and regoliths.</title>
        <authorList>
            <person name="Holochova P."/>
            <person name="Sedlacek I."/>
            <person name="Kralova S."/>
            <person name="Maslanova I."/>
            <person name="Busse H.-J."/>
            <person name="Stankova E."/>
            <person name="Vrbovska V."/>
            <person name="Kovarovic V."/>
            <person name="Bartak M."/>
            <person name="Svec P."/>
            <person name="Pantucek R."/>
        </authorList>
    </citation>
    <scope>NUCLEOTIDE SEQUENCE [LARGE SCALE GENOMIC DNA]</scope>
    <source>
        <strain evidence="1 2">CCM 8693</strain>
    </source>
</reference>
<evidence type="ECO:0008006" key="3">
    <source>
        <dbReference type="Google" id="ProtNLM"/>
    </source>
</evidence>
<comment type="caution">
    <text evidence="1">The sequence shown here is derived from an EMBL/GenBank/DDBJ whole genome shotgun (WGS) entry which is preliminary data.</text>
</comment>
<dbReference type="Proteomes" id="UP000819052">
    <property type="component" value="Unassembled WGS sequence"/>
</dbReference>
<accession>A0ABX0MCN6</accession>
<keyword evidence="2" id="KW-1185">Reference proteome</keyword>
<sequence length="226" mass="24633">MTTIEFEPISAPIPTFAGGLKEVRDQLGKVKGDQVVAFVLDGASEDEAKAIEQVISRIIRLTQNTLTTRSNETLSSLVETLLPKDMPSPALLKEARMMLRAKEAVLNGADWLTAAQVASIAGLSEKNPSAQLHKWKRDGAIFAIRRNALDYYPGYALDAANEYRPHRALRQVLARFGDAKDGWGLAYWFQSVNSFLGGQRPMDVLVKNPDAVLAAAADEAMGIAHA</sequence>
<dbReference type="EMBL" id="VVIW01000045">
    <property type="protein sequence ID" value="NHZ44923.1"/>
    <property type="molecule type" value="Genomic_DNA"/>
</dbReference>
<evidence type="ECO:0000313" key="2">
    <source>
        <dbReference type="Proteomes" id="UP000819052"/>
    </source>
</evidence>
<gene>
    <name evidence="1" type="ORF">F1609_32965</name>
</gene>
<dbReference type="RefSeq" id="WP_167082054.1">
    <property type="nucleotide sequence ID" value="NZ_VVIW01000045.1"/>
</dbReference>
<organism evidence="1 2">
    <name type="scientific">Massilia aquatica</name>
    <dbReference type="NCBI Taxonomy" id="2609000"/>
    <lineage>
        <taxon>Bacteria</taxon>
        <taxon>Pseudomonadati</taxon>
        <taxon>Pseudomonadota</taxon>
        <taxon>Betaproteobacteria</taxon>
        <taxon>Burkholderiales</taxon>
        <taxon>Oxalobacteraceae</taxon>
        <taxon>Telluria group</taxon>
        <taxon>Massilia</taxon>
    </lineage>
</organism>
<evidence type="ECO:0000313" key="1">
    <source>
        <dbReference type="EMBL" id="NHZ44923.1"/>
    </source>
</evidence>
<name>A0ABX0MCN6_9BURK</name>
<proteinExistence type="predicted"/>